<feature type="signal peptide" evidence="1">
    <location>
        <begin position="1"/>
        <end position="24"/>
    </location>
</feature>
<reference evidence="2 4" key="1">
    <citation type="journal article" date="2004" name="Nat. Genet.">
        <title>Comparison of genome degradation in Paratyphi A and Typhi, human-restricted serovars of Salmonella enterica that cause typhoid.</title>
        <authorList>
            <person name="McClelland M."/>
            <person name="Sanderson K.E."/>
            <person name="Clifton S.W."/>
            <person name="Latreille P."/>
            <person name="Porwollik S."/>
            <person name="Sabo A."/>
            <person name="Meyer R."/>
            <person name="Bieri T."/>
            <person name="Ozersky P."/>
            <person name="McLellan M."/>
            <person name="Harkins C.R."/>
            <person name="Wang C."/>
            <person name="Nguyen C."/>
            <person name="Berghoff A."/>
            <person name="Elliott G."/>
            <person name="Kohlberg S."/>
            <person name="Strong C."/>
            <person name="Du F."/>
            <person name="Carter J."/>
            <person name="Kremizki C."/>
            <person name="Layman D."/>
            <person name="Leonard S."/>
            <person name="Sun H."/>
            <person name="Fulton L."/>
            <person name="Nash W."/>
            <person name="Miner T."/>
            <person name="Minx P."/>
            <person name="Delehaunty K."/>
            <person name="Fronick C."/>
            <person name="Magrini V."/>
            <person name="Nhan M."/>
            <person name="Warren W."/>
            <person name="Florea L."/>
            <person name="Spieth J."/>
            <person name="Wilson R.K."/>
        </authorList>
    </citation>
    <scope>NUCLEOTIDE SEQUENCE [LARGE SCALE GENOMIC DNA]</scope>
    <source>
        <strain evidence="2">ATCC 9150</strain>
        <strain evidence="4">ATCC 9150 / SARB42</strain>
    </source>
</reference>
<reference evidence="3" key="2">
    <citation type="journal article" date="2018" name="Genome Biol.">
        <title>SKESA: strategic k-mer extension for scrupulous assemblies.</title>
        <authorList>
            <person name="Souvorov A."/>
            <person name="Agarwala R."/>
            <person name="Lipman D.J."/>
        </authorList>
    </citation>
    <scope>NUCLEOTIDE SEQUENCE</scope>
    <source>
        <strain evidence="3">ATCC 9150</strain>
    </source>
</reference>
<organism evidence="2 4">
    <name type="scientific">Salmonella paratyphi A (strain ATCC 9150 / SARB42)</name>
    <dbReference type="NCBI Taxonomy" id="295319"/>
    <lineage>
        <taxon>Bacteria</taxon>
        <taxon>Pseudomonadati</taxon>
        <taxon>Pseudomonadota</taxon>
        <taxon>Gammaproteobacteria</taxon>
        <taxon>Enterobacterales</taxon>
        <taxon>Enterobacteriaceae</taxon>
        <taxon>Salmonella</taxon>
    </lineage>
</organism>
<accession>A0A0H2WSP3</accession>
<dbReference type="NCBIfam" id="NF011836">
    <property type="entry name" value="PRK15308.1"/>
    <property type="match status" value="1"/>
</dbReference>
<gene>
    <name evidence="2" type="primary">tcfA</name>
    <name evidence="2" type="ordered locus">SPA2455</name>
    <name evidence="3" type="ORF">GNB70_003895</name>
</gene>
<dbReference type="PROSITE" id="PS51257">
    <property type="entry name" value="PROKAR_LIPOPROTEIN"/>
    <property type="match status" value="1"/>
</dbReference>
<dbReference type="Proteomes" id="UP000008185">
    <property type="component" value="Chromosome"/>
</dbReference>
<dbReference type="InterPro" id="IPR008962">
    <property type="entry name" value="PapD-like_sf"/>
</dbReference>
<dbReference type="HOGENOM" id="CLU_088862_0_0_6"/>
<dbReference type="Gene3D" id="2.60.40.10">
    <property type="entry name" value="Immunoglobulins"/>
    <property type="match status" value="1"/>
</dbReference>
<feature type="chain" id="PRO_5038209346" evidence="1">
    <location>
        <begin position="25"/>
        <end position="236"/>
    </location>
</feature>
<name>A0A0H2WSP3_SALPA</name>
<dbReference type="RefSeq" id="WP_001009500.1">
    <property type="nucleotide sequence ID" value="NC_006511.1"/>
</dbReference>
<evidence type="ECO:0000313" key="4">
    <source>
        <dbReference type="Proteomes" id="UP000008185"/>
    </source>
</evidence>
<dbReference type="SUPFAM" id="SSF49354">
    <property type="entry name" value="PapD-like"/>
    <property type="match status" value="1"/>
</dbReference>
<reference evidence="3" key="3">
    <citation type="submission" date="2018-07" db="EMBL/GenBank/DDBJ databases">
        <authorList>
            <consortium name="NCBI Pathogen Detection Project"/>
        </authorList>
    </citation>
    <scope>NUCLEOTIDE SEQUENCE</scope>
    <source>
        <strain evidence="3">ATCC 9150</strain>
    </source>
</reference>
<evidence type="ECO:0000256" key="1">
    <source>
        <dbReference type="SAM" id="SignalP"/>
    </source>
</evidence>
<proteinExistence type="predicted"/>
<dbReference type="EMBL" id="CP000026">
    <property type="protein sequence ID" value="AAV78334.1"/>
    <property type="molecule type" value="Genomic_DNA"/>
</dbReference>
<dbReference type="AlphaFoldDB" id="A0A0H2WSP3"/>
<dbReference type="InterPro" id="IPR013783">
    <property type="entry name" value="Ig-like_fold"/>
</dbReference>
<keyword evidence="1" id="KW-0732">Signal</keyword>
<evidence type="ECO:0000313" key="2">
    <source>
        <dbReference type="EMBL" id="AAV78334.1"/>
    </source>
</evidence>
<protein>
    <submittedName>
        <fullName evidence="2 3">Fimbrial protein</fullName>
    </submittedName>
</protein>
<sequence length="236" mass="25697">MNFKDTLPGVFLCVAMFACGHARANMLVYPMAAEINSSREEATSLFVYSKSDHVQYIRTRIMRIEHPGMPQEKEVPAGNDIETGLVVSPEKFALSPGTKKTIRVISTQAPEREEAWRVYFEAVPELEDDPQAGGKQNSSVSVNLVWGGLLRVSPSDPRPALVTNGHHLLNTGNTRLSLIRAGNCDTTCHWQNIDKSIYPGGSADIPAGIKSNAFRVEYRTGANSPVISADLTAAGK</sequence>
<evidence type="ECO:0000313" key="3">
    <source>
        <dbReference type="EMBL" id="HAE6988104.1"/>
    </source>
</evidence>
<dbReference type="KEGG" id="spt:SPA2455"/>
<dbReference type="EMBL" id="DAASTS010000023">
    <property type="protein sequence ID" value="HAE6988104.1"/>
    <property type="molecule type" value="Genomic_DNA"/>
</dbReference>